<feature type="region of interest" description="Disordered" evidence="1">
    <location>
        <begin position="24"/>
        <end position="85"/>
    </location>
</feature>
<reference evidence="2 3" key="1">
    <citation type="submission" date="2020-03" db="EMBL/GenBank/DDBJ databases">
        <title>Draft Genome Sequence of Cudoniella acicularis.</title>
        <authorList>
            <person name="Buettner E."/>
            <person name="Kellner H."/>
        </authorList>
    </citation>
    <scope>NUCLEOTIDE SEQUENCE [LARGE SCALE GENOMIC DNA]</scope>
    <source>
        <strain evidence="2 3">DSM 108380</strain>
    </source>
</reference>
<dbReference type="AlphaFoldDB" id="A0A8H4VVD8"/>
<protein>
    <submittedName>
        <fullName evidence="2">Uncharacterized protein</fullName>
    </submittedName>
</protein>
<feature type="compositionally biased region" description="Polar residues" evidence="1">
    <location>
        <begin position="109"/>
        <end position="124"/>
    </location>
</feature>
<evidence type="ECO:0000313" key="3">
    <source>
        <dbReference type="Proteomes" id="UP000566819"/>
    </source>
</evidence>
<accession>A0A8H4VVD8</accession>
<sequence>MLKNFSKKLLEEVGLHLKVERRRVVIQGRPAEGAQQRPRPGPSRPETRQQGNSAESLGREIEDALEAHNAARREARMSGRVREQRQPLRWSYTLSRDAQLYAEEMARTEQWTHSPQAGRQNQGENLYRDSGGNRRVTFKDSVDFWNREKHAVLRPQEQGKSEFPFSGQTHLPRPHRHTPNISPEQTYGNTHQKTCVHLKAKTSTATKATDQQLPLRSLLENGFVESQGCLAWDEKGGDGKG</sequence>
<feature type="region of interest" description="Disordered" evidence="1">
    <location>
        <begin position="156"/>
        <end position="195"/>
    </location>
</feature>
<dbReference type="Gene3D" id="3.40.33.10">
    <property type="entry name" value="CAP"/>
    <property type="match status" value="1"/>
</dbReference>
<feature type="region of interest" description="Disordered" evidence="1">
    <location>
        <begin position="107"/>
        <end position="133"/>
    </location>
</feature>
<dbReference type="OrthoDB" id="43654at2759"/>
<organism evidence="2 3">
    <name type="scientific">Cudoniella acicularis</name>
    <dbReference type="NCBI Taxonomy" id="354080"/>
    <lineage>
        <taxon>Eukaryota</taxon>
        <taxon>Fungi</taxon>
        <taxon>Dikarya</taxon>
        <taxon>Ascomycota</taxon>
        <taxon>Pezizomycotina</taxon>
        <taxon>Leotiomycetes</taxon>
        <taxon>Helotiales</taxon>
        <taxon>Tricladiaceae</taxon>
        <taxon>Cudoniella</taxon>
    </lineage>
</organism>
<keyword evidence="3" id="KW-1185">Reference proteome</keyword>
<feature type="compositionally biased region" description="Basic and acidic residues" evidence="1">
    <location>
        <begin position="57"/>
        <end position="85"/>
    </location>
</feature>
<evidence type="ECO:0000313" key="2">
    <source>
        <dbReference type="EMBL" id="KAF4624086.1"/>
    </source>
</evidence>
<feature type="compositionally biased region" description="Polar residues" evidence="1">
    <location>
        <begin position="179"/>
        <end position="193"/>
    </location>
</feature>
<dbReference type="Proteomes" id="UP000566819">
    <property type="component" value="Unassembled WGS sequence"/>
</dbReference>
<evidence type="ECO:0000256" key="1">
    <source>
        <dbReference type="SAM" id="MobiDB-lite"/>
    </source>
</evidence>
<dbReference type="InterPro" id="IPR035940">
    <property type="entry name" value="CAP_sf"/>
</dbReference>
<dbReference type="EMBL" id="JAAMPI010001775">
    <property type="protein sequence ID" value="KAF4624086.1"/>
    <property type="molecule type" value="Genomic_DNA"/>
</dbReference>
<proteinExistence type="predicted"/>
<gene>
    <name evidence="2" type="ORF">G7Y89_g14086</name>
</gene>
<name>A0A8H4VVD8_9HELO</name>
<comment type="caution">
    <text evidence="2">The sequence shown here is derived from an EMBL/GenBank/DDBJ whole genome shotgun (WGS) entry which is preliminary data.</text>
</comment>
<dbReference type="SUPFAM" id="SSF55797">
    <property type="entry name" value="PR-1-like"/>
    <property type="match status" value="1"/>
</dbReference>